<proteinExistence type="predicted"/>
<dbReference type="PATRIC" id="fig|301375.6.peg.1810"/>
<dbReference type="PANTHER" id="PTHR30535:SF34">
    <property type="entry name" value="MOLYBDATE-BINDING PROTEIN MOLA"/>
    <property type="match status" value="1"/>
</dbReference>
<reference evidence="4 5" key="2">
    <citation type="journal article" date="2015" name="MBio">
        <title>Genome-Resolved Metagenomic Analysis Reveals Roles for Candidate Phyla and Other Microbial Community Members in Biogeochemical Transformations in Oil Reservoirs.</title>
        <authorList>
            <person name="Hu P."/>
            <person name="Tom L."/>
            <person name="Singh A."/>
            <person name="Thomas B.C."/>
            <person name="Baker B.J."/>
            <person name="Piceno Y.M."/>
            <person name="Andersen G.L."/>
            <person name="Banfield J.F."/>
        </authorList>
    </citation>
    <scope>NUCLEOTIDE SEQUENCE [LARGE SCALE GENOMIC DNA]</scope>
    <source>
        <strain evidence="2">57_489</strain>
    </source>
</reference>
<dbReference type="SUPFAM" id="SSF53807">
    <property type="entry name" value="Helical backbone' metal receptor"/>
    <property type="match status" value="1"/>
</dbReference>
<protein>
    <submittedName>
        <fullName evidence="2">Periplasmic binding protein</fullName>
    </submittedName>
</protein>
<dbReference type="Proteomes" id="UP000057043">
    <property type="component" value="Unassembled WGS sequence"/>
</dbReference>
<dbReference type="PROSITE" id="PS50983">
    <property type="entry name" value="FE_B12_PBP"/>
    <property type="match status" value="1"/>
</dbReference>
<name>A0A117LFZ2_9EURY</name>
<organism evidence="2 5">
    <name type="scientific">Methanothrix harundinacea</name>
    <dbReference type="NCBI Taxonomy" id="301375"/>
    <lineage>
        <taxon>Archaea</taxon>
        <taxon>Methanobacteriati</taxon>
        <taxon>Methanobacteriota</taxon>
        <taxon>Stenosarchaea group</taxon>
        <taxon>Methanomicrobia</taxon>
        <taxon>Methanotrichales</taxon>
        <taxon>Methanotrichaceae</taxon>
        <taxon>Methanothrix</taxon>
    </lineage>
</organism>
<feature type="domain" description="Fe/B12 periplasmic-binding" evidence="1">
    <location>
        <begin position="47"/>
        <end position="315"/>
    </location>
</feature>
<dbReference type="PANTHER" id="PTHR30535">
    <property type="entry name" value="VITAMIN B12-BINDING PROTEIN"/>
    <property type="match status" value="1"/>
</dbReference>
<dbReference type="Pfam" id="PF01497">
    <property type="entry name" value="Peripla_BP_2"/>
    <property type="match status" value="1"/>
</dbReference>
<reference evidence="3" key="1">
    <citation type="journal article" date="2015" name="MBio">
        <title>Genome-resolved metagenomic analysis reveals roles for candidate phyla and other microbial community members in biogeochemical transformations in oil reservoirs.</title>
        <authorList>
            <person name="Hu P."/>
            <person name="Tom L."/>
            <person name="Singh A."/>
            <person name="Thomas B.C."/>
            <person name="Baker B.J."/>
            <person name="Piceno Y.M."/>
            <person name="Andersen G.L."/>
            <person name="Banfield J.F."/>
        </authorList>
    </citation>
    <scope>NUCLEOTIDE SEQUENCE [LARGE SCALE GENOMIC DNA]</scope>
    <source>
        <strain evidence="3">56_747</strain>
    </source>
</reference>
<evidence type="ECO:0000313" key="2">
    <source>
        <dbReference type="EMBL" id="KUK45100.1"/>
    </source>
</evidence>
<gene>
    <name evidence="2" type="ORF">XD72_0504</name>
    <name evidence="3" type="ORF">XE07_0253</name>
</gene>
<evidence type="ECO:0000313" key="4">
    <source>
        <dbReference type="Proteomes" id="UP000053961"/>
    </source>
</evidence>
<dbReference type="InterPro" id="IPR050902">
    <property type="entry name" value="ABC_Transporter_SBP"/>
</dbReference>
<dbReference type="EMBL" id="LGFT01000008">
    <property type="protein sequence ID" value="KUK45100.1"/>
    <property type="molecule type" value="Genomic_DNA"/>
</dbReference>
<evidence type="ECO:0000259" key="1">
    <source>
        <dbReference type="PROSITE" id="PS50983"/>
    </source>
</evidence>
<dbReference type="Proteomes" id="UP000053961">
    <property type="component" value="Unassembled WGS sequence"/>
</dbReference>
<dbReference type="EMBL" id="LGHB01000002">
    <property type="protein sequence ID" value="KUK97423.1"/>
    <property type="molecule type" value="Genomic_DNA"/>
</dbReference>
<dbReference type="InterPro" id="IPR002491">
    <property type="entry name" value="ABC_transptr_periplasmic_BD"/>
</dbReference>
<dbReference type="AlphaFoldDB" id="A0A117LFZ2"/>
<dbReference type="Gene3D" id="3.40.50.1980">
    <property type="entry name" value="Nitrogenase molybdenum iron protein domain"/>
    <property type="match status" value="2"/>
</dbReference>
<sequence>MDKRYALVLALIVFVPSISSTVLGAERTVTVTDEAGRAVEVPHPPERIVCLVPAAAEVIYALDESHRMVGRTDDCDMPPALLEKPSVGTASNRVNVELILDLNPDLVIGRTGALFPEEIEEQIEINGVPVLRYRALQLSTLFPMIADLGLILKKEDEAEELGDYVYDYYETIRERVKPLAEEDKPRVYFMSMGHIDWTGGADSAGSERITEAGGVNVAEDLPGSLAYVSREWILEEDPDVILYSRVSSSGDIPTVEDYEKTVEEKILSEPGFSDLASVRTGRIYLFDISMASGFTEIVTYLQFAQWFHPQLFADVDPEAVHREIFEKYFDMELEGTWAYQRQMI</sequence>
<accession>A0A117LFZ2</accession>
<comment type="caution">
    <text evidence="2">The sequence shown here is derived from an EMBL/GenBank/DDBJ whole genome shotgun (WGS) entry which is preliminary data.</text>
</comment>
<evidence type="ECO:0000313" key="3">
    <source>
        <dbReference type="EMBL" id="KUK97423.1"/>
    </source>
</evidence>
<evidence type="ECO:0000313" key="5">
    <source>
        <dbReference type="Proteomes" id="UP000057043"/>
    </source>
</evidence>